<sequence length="301" mass="33021">MRTAASDISMMNIFFLLEALLLVDGVFGVDVKVSLSVMEGDSVTLKPHTEIPEEDSAQWWFGDNIIAQMNKAAGHFSTSKGDDVGFKDRLNLDNQTGYLTITNITNDHTGLYKLKIKTTTEKSKTFSVTVHGNMTTVSVKEGESITLDTGLVEIKGYDLIMWKFKNQLIAGINTVNNTLKYDERFNGRLQQYRQTGSLIISNSRNTDSGDYHLNMSSSSHTVQRTINVTVSGVSDTQTPDPGVSPGVVAGIVVVAVLLAVAGVIYHCWKISKLKRPKDVAENNGTNEFLNKTALEANSDHL</sequence>
<dbReference type="AlphaFoldDB" id="A0AAN9GXP0"/>
<dbReference type="InterPro" id="IPR003599">
    <property type="entry name" value="Ig_sub"/>
</dbReference>
<comment type="caution">
    <text evidence="4">The sequence shown here is derived from an EMBL/GenBank/DDBJ whole genome shotgun (WGS) entry which is preliminary data.</text>
</comment>
<organism evidence="4 5">
    <name type="scientific">Phoxinus phoxinus</name>
    <name type="common">Eurasian minnow</name>
    <dbReference type="NCBI Taxonomy" id="58324"/>
    <lineage>
        <taxon>Eukaryota</taxon>
        <taxon>Metazoa</taxon>
        <taxon>Chordata</taxon>
        <taxon>Craniata</taxon>
        <taxon>Vertebrata</taxon>
        <taxon>Euteleostomi</taxon>
        <taxon>Actinopterygii</taxon>
        <taxon>Neopterygii</taxon>
        <taxon>Teleostei</taxon>
        <taxon>Ostariophysi</taxon>
        <taxon>Cypriniformes</taxon>
        <taxon>Leuciscidae</taxon>
        <taxon>Phoxininae</taxon>
        <taxon>Phoxinus</taxon>
    </lineage>
</organism>
<keyword evidence="1" id="KW-0472">Membrane</keyword>
<dbReference type="Proteomes" id="UP001364617">
    <property type="component" value="Unassembled WGS sequence"/>
</dbReference>
<dbReference type="PANTHER" id="PTHR21063">
    <property type="entry name" value="LFA-3"/>
    <property type="match status" value="1"/>
</dbReference>
<gene>
    <name evidence="4" type="ORF">R3I93_016957</name>
</gene>
<dbReference type="EMBL" id="JAYKXH010000018">
    <property type="protein sequence ID" value="KAK7136757.1"/>
    <property type="molecule type" value="Genomic_DNA"/>
</dbReference>
<dbReference type="Gene3D" id="2.60.40.10">
    <property type="entry name" value="Immunoglobulins"/>
    <property type="match status" value="2"/>
</dbReference>
<evidence type="ECO:0000313" key="5">
    <source>
        <dbReference type="Proteomes" id="UP001364617"/>
    </source>
</evidence>
<feature type="domain" description="Immunoglobulin" evidence="3">
    <location>
        <begin position="134"/>
        <end position="231"/>
    </location>
</feature>
<accession>A0AAN9GXP0</accession>
<keyword evidence="1" id="KW-0812">Transmembrane</keyword>
<dbReference type="Pfam" id="PF07686">
    <property type="entry name" value="V-set"/>
    <property type="match status" value="1"/>
</dbReference>
<feature type="chain" id="PRO_5043033877" description="Immunoglobulin domain-containing protein" evidence="2">
    <location>
        <begin position="29"/>
        <end position="301"/>
    </location>
</feature>
<keyword evidence="1" id="KW-1133">Transmembrane helix</keyword>
<feature type="signal peptide" evidence="2">
    <location>
        <begin position="1"/>
        <end position="28"/>
    </location>
</feature>
<dbReference type="PANTHER" id="PTHR21063:SF4">
    <property type="entry name" value="CD48 ANTIGEN-RELATED"/>
    <property type="match status" value="1"/>
</dbReference>
<keyword evidence="2" id="KW-0732">Signal</keyword>
<reference evidence="4 5" key="1">
    <citation type="submission" date="2024-02" db="EMBL/GenBank/DDBJ databases">
        <title>Chromosome-level genome assembly of the Eurasian Minnow (Phoxinus phoxinus).</title>
        <authorList>
            <person name="Oriowo T.O."/>
            <person name="Martin S."/>
            <person name="Stange M."/>
            <person name="Chrysostomakis Y."/>
            <person name="Brown T."/>
            <person name="Winkler S."/>
            <person name="Kukowka S."/>
            <person name="Myers E.W."/>
            <person name="Bohne A."/>
        </authorList>
    </citation>
    <scope>NUCLEOTIDE SEQUENCE [LARGE SCALE GENOMIC DNA]</scope>
    <source>
        <strain evidence="4">ZFMK-TIS-60720</strain>
        <tissue evidence="4">Whole Organism</tissue>
    </source>
</reference>
<feature type="transmembrane region" description="Helical" evidence="1">
    <location>
        <begin position="247"/>
        <end position="268"/>
    </location>
</feature>
<proteinExistence type="predicted"/>
<dbReference type="InterPro" id="IPR013783">
    <property type="entry name" value="Ig-like_fold"/>
</dbReference>
<evidence type="ECO:0000259" key="3">
    <source>
        <dbReference type="SMART" id="SM00409"/>
    </source>
</evidence>
<feature type="domain" description="Immunoglobulin" evidence="3">
    <location>
        <begin position="32"/>
        <end position="131"/>
    </location>
</feature>
<evidence type="ECO:0000313" key="4">
    <source>
        <dbReference type="EMBL" id="KAK7136757.1"/>
    </source>
</evidence>
<dbReference type="SMART" id="SM00409">
    <property type="entry name" value="IG"/>
    <property type="match status" value="2"/>
</dbReference>
<name>A0AAN9GXP0_9TELE</name>
<keyword evidence="5" id="KW-1185">Reference proteome</keyword>
<protein>
    <recommendedName>
        <fullName evidence="3">Immunoglobulin domain-containing protein</fullName>
    </recommendedName>
</protein>
<dbReference type="InterPro" id="IPR013106">
    <property type="entry name" value="Ig_V-set"/>
</dbReference>
<dbReference type="SUPFAM" id="SSF48726">
    <property type="entry name" value="Immunoglobulin"/>
    <property type="match status" value="2"/>
</dbReference>
<evidence type="ECO:0000256" key="1">
    <source>
        <dbReference type="SAM" id="Phobius"/>
    </source>
</evidence>
<evidence type="ECO:0000256" key="2">
    <source>
        <dbReference type="SAM" id="SignalP"/>
    </source>
</evidence>
<dbReference type="InterPro" id="IPR036179">
    <property type="entry name" value="Ig-like_dom_sf"/>
</dbReference>